<protein>
    <submittedName>
        <fullName evidence="2">ROK family transcriptional regulator</fullName>
    </submittedName>
</protein>
<dbReference type="InterPro" id="IPR011991">
    <property type="entry name" value="ArsR-like_HTH"/>
</dbReference>
<dbReference type="Gene3D" id="1.10.10.10">
    <property type="entry name" value="Winged helix-like DNA-binding domain superfamily/Winged helix DNA-binding domain"/>
    <property type="match status" value="1"/>
</dbReference>
<dbReference type="InterPro" id="IPR049874">
    <property type="entry name" value="ROK_cs"/>
</dbReference>
<proteinExistence type="inferred from homology"/>
<dbReference type="EMBL" id="JAWDIT010000002">
    <property type="protein sequence ID" value="MDU0345566.1"/>
    <property type="molecule type" value="Genomic_DNA"/>
</dbReference>
<dbReference type="CDD" id="cd00090">
    <property type="entry name" value="HTH_ARSR"/>
    <property type="match status" value="1"/>
</dbReference>
<sequence>MTSRPAEIASGPPLRWSALSATGRRVLLDLLVHGPRSRIRIAERLGLSRASLTRVARELVDGGLVLPGDMLASASRGRPAEELHLRPGAAHFVGVKVTAERVYAVVTDLAATVVDELEIALASPAEGEVVDAIVEATRTLGARHGTMSALGVGLAADVLRREGEPLVASSPLLGWSAPVPLARLLAARVGMPVTIANDVHALTAAHHWFGSGVDHRSVVVYGVGAGIGCGVVIDDELVQGSHGRSGRVGHTRIARTGRLCTNGHPDCVHSFVSMPAIEANAGVAPGDYASALERARVADGREREAFASAAYALGAAVAETVNLLDPELVSLMGEGLDMLDLAPAAFDDGLVEHLEQVPRASVRIDRPQFAFGLYARGAAATAIRELLSV</sequence>
<dbReference type="RefSeq" id="WP_316004094.1">
    <property type="nucleotide sequence ID" value="NZ_JAWDIT010000002.1"/>
</dbReference>
<dbReference type="PANTHER" id="PTHR18964">
    <property type="entry name" value="ROK (REPRESSOR, ORF, KINASE) FAMILY"/>
    <property type="match status" value="1"/>
</dbReference>
<dbReference type="SUPFAM" id="SSF46785">
    <property type="entry name" value="Winged helix' DNA-binding domain"/>
    <property type="match status" value="1"/>
</dbReference>
<evidence type="ECO:0000256" key="1">
    <source>
        <dbReference type="ARBA" id="ARBA00006479"/>
    </source>
</evidence>
<comment type="similarity">
    <text evidence="1">Belongs to the ROK (NagC/XylR) family.</text>
</comment>
<dbReference type="SUPFAM" id="SSF53067">
    <property type="entry name" value="Actin-like ATPase domain"/>
    <property type="match status" value="1"/>
</dbReference>
<dbReference type="Pfam" id="PF00480">
    <property type="entry name" value="ROK"/>
    <property type="match status" value="1"/>
</dbReference>
<evidence type="ECO:0000313" key="2">
    <source>
        <dbReference type="EMBL" id="MDU0345566.1"/>
    </source>
</evidence>
<comment type="caution">
    <text evidence="2">The sequence shown here is derived from an EMBL/GenBank/DDBJ whole genome shotgun (WGS) entry which is preliminary data.</text>
</comment>
<keyword evidence="3" id="KW-1185">Reference proteome</keyword>
<reference evidence="2 3" key="1">
    <citation type="submission" date="2023-09" db="EMBL/GenBank/DDBJ databases">
        <title>Microbacterium fusihabitans sp. nov., Microbacterium phycihabitans sp. nov., and Microbacterium cervinum sp. nov., isolated from dried seaweeds of beach.</title>
        <authorList>
            <person name="Lee S.D."/>
        </authorList>
    </citation>
    <scope>NUCLEOTIDE SEQUENCE [LARGE SCALE GENOMIC DNA]</scope>
    <source>
        <strain evidence="2 3">KSW2-29</strain>
    </source>
</reference>
<dbReference type="Proteomes" id="UP001261125">
    <property type="component" value="Unassembled WGS sequence"/>
</dbReference>
<dbReference type="InterPro" id="IPR036390">
    <property type="entry name" value="WH_DNA-bd_sf"/>
</dbReference>
<gene>
    <name evidence="2" type="ORF">RWH44_07595</name>
</gene>
<dbReference type="InterPro" id="IPR036388">
    <property type="entry name" value="WH-like_DNA-bd_sf"/>
</dbReference>
<dbReference type="PANTHER" id="PTHR18964:SF149">
    <property type="entry name" value="BIFUNCTIONAL UDP-N-ACETYLGLUCOSAMINE 2-EPIMERASE_N-ACETYLMANNOSAMINE KINASE"/>
    <property type="match status" value="1"/>
</dbReference>
<dbReference type="Gene3D" id="3.30.420.40">
    <property type="match status" value="2"/>
</dbReference>
<accession>A0ABU3SLV6</accession>
<dbReference type="InterPro" id="IPR043129">
    <property type="entry name" value="ATPase_NBD"/>
</dbReference>
<name>A0ABU3SLV6_9MICO</name>
<dbReference type="PROSITE" id="PS01125">
    <property type="entry name" value="ROK"/>
    <property type="match status" value="1"/>
</dbReference>
<dbReference type="InterPro" id="IPR000600">
    <property type="entry name" value="ROK"/>
</dbReference>
<evidence type="ECO:0000313" key="3">
    <source>
        <dbReference type="Proteomes" id="UP001261125"/>
    </source>
</evidence>
<organism evidence="2 3">
    <name type="scientific">Microbacterium phycohabitans</name>
    <dbReference type="NCBI Taxonomy" id="3075993"/>
    <lineage>
        <taxon>Bacteria</taxon>
        <taxon>Bacillati</taxon>
        <taxon>Actinomycetota</taxon>
        <taxon>Actinomycetes</taxon>
        <taxon>Micrococcales</taxon>
        <taxon>Microbacteriaceae</taxon>
        <taxon>Microbacterium</taxon>
    </lineage>
</organism>